<dbReference type="InterPro" id="IPR047990">
    <property type="entry name" value="DLW39-like"/>
</dbReference>
<name>A0A6J4IQ23_9MICC</name>
<organism evidence="1">
    <name type="scientific">uncultured Arthrobacter sp</name>
    <dbReference type="NCBI Taxonomy" id="114050"/>
    <lineage>
        <taxon>Bacteria</taxon>
        <taxon>Bacillati</taxon>
        <taxon>Actinomycetota</taxon>
        <taxon>Actinomycetes</taxon>
        <taxon>Micrococcales</taxon>
        <taxon>Micrococcaceae</taxon>
        <taxon>Arthrobacter</taxon>
        <taxon>environmental samples</taxon>
    </lineage>
</organism>
<proteinExistence type="predicted"/>
<dbReference type="EMBL" id="CADCTE010000144">
    <property type="protein sequence ID" value="CAA9258772.1"/>
    <property type="molecule type" value="Genomic_DNA"/>
</dbReference>
<accession>A0A6J4IQ23</accession>
<dbReference type="RefSeq" id="WP_210252841.1">
    <property type="nucleotide sequence ID" value="NZ_CADCTE010000144.1"/>
</dbReference>
<gene>
    <name evidence="1" type="ORF">AVDCRST_MAG83-2923</name>
</gene>
<dbReference type="NCBIfam" id="NF038356">
    <property type="entry name" value="actino_DLW39"/>
    <property type="match status" value="1"/>
</dbReference>
<sequence>MKKLLIAAAAAAGVLVYKRWQDSEKEKAVWSKATDEVG</sequence>
<reference evidence="1" key="1">
    <citation type="submission" date="2020-02" db="EMBL/GenBank/DDBJ databases">
        <authorList>
            <person name="Meier V. D."/>
        </authorList>
    </citation>
    <scope>NUCLEOTIDE SEQUENCE</scope>
    <source>
        <strain evidence="1">AVDCRST_MAG83</strain>
    </source>
</reference>
<evidence type="ECO:0000313" key="1">
    <source>
        <dbReference type="EMBL" id="CAA9258772.1"/>
    </source>
</evidence>
<dbReference type="AlphaFoldDB" id="A0A6J4IQ23"/>
<protein>
    <submittedName>
        <fullName evidence="1">Uncharacterized protein</fullName>
    </submittedName>
</protein>